<name>A0A426X375_ENSVE</name>
<organism evidence="2 3">
    <name type="scientific">Ensete ventricosum</name>
    <name type="common">Abyssinian banana</name>
    <name type="synonym">Musa ensete</name>
    <dbReference type="NCBI Taxonomy" id="4639"/>
    <lineage>
        <taxon>Eukaryota</taxon>
        <taxon>Viridiplantae</taxon>
        <taxon>Streptophyta</taxon>
        <taxon>Embryophyta</taxon>
        <taxon>Tracheophyta</taxon>
        <taxon>Spermatophyta</taxon>
        <taxon>Magnoliopsida</taxon>
        <taxon>Liliopsida</taxon>
        <taxon>Zingiberales</taxon>
        <taxon>Musaceae</taxon>
        <taxon>Ensete</taxon>
    </lineage>
</organism>
<evidence type="ECO:0000313" key="3">
    <source>
        <dbReference type="Proteomes" id="UP000287651"/>
    </source>
</evidence>
<dbReference type="EMBL" id="AMZH03027932">
    <property type="protein sequence ID" value="RRT33924.1"/>
    <property type="molecule type" value="Genomic_DNA"/>
</dbReference>
<gene>
    <name evidence="2" type="ORF">B296_00028990</name>
</gene>
<dbReference type="AlphaFoldDB" id="A0A426X375"/>
<accession>A0A426X375</accession>
<protein>
    <submittedName>
        <fullName evidence="2">Uncharacterized protein</fullName>
    </submittedName>
</protein>
<comment type="caution">
    <text evidence="2">The sequence shown here is derived from an EMBL/GenBank/DDBJ whole genome shotgun (WGS) entry which is preliminary data.</text>
</comment>
<reference evidence="2 3" key="1">
    <citation type="journal article" date="2014" name="Agronomy (Basel)">
        <title>A Draft Genome Sequence for Ensete ventricosum, the Drought-Tolerant Tree Against Hunger.</title>
        <authorList>
            <person name="Harrison J."/>
            <person name="Moore K.A."/>
            <person name="Paszkiewicz K."/>
            <person name="Jones T."/>
            <person name="Grant M."/>
            <person name="Ambacheew D."/>
            <person name="Muzemil S."/>
            <person name="Studholme D.J."/>
        </authorList>
    </citation>
    <scope>NUCLEOTIDE SEQUENCE [LARGE SCALE GENOMIC DNA]</scope>
</reference>
<feature type="compositionally biased region" description="Polar residues" evidence="1">
    <location>
        <begin position="1"/>
        <end position="21"/>
    </location>
</feature>
<evidence type="ECO:0000313" key="2">
    <source>
        <dbReference type="EMBL" id="RRT33924.1"/>
    </source>
</evidence>
<evidence type="ECO:0000256" key="1">
    <source>
        <dbReference type="SAM" id="MobiDB-lite"/>
    </source>
</evidence>
<feature type="region of interest" description="Disordered" evidence="1">
    <location>
        <begin position="1"/>
        <end position="24"/>
    </location>
</feature>
<sequence>MTSGSRSTASAHGQATLTSGGSPYELAMPPRVATWSVGLPTGTLPVGGSGCRWAPRYRSPLLRVAGPARGLGHNRSPPCRWPSSDRPTLQGAWLWPATLVEGLVVAGHPLSSPSLQK</sequence>
<proteinExistence type="predicted"/>
<dbReference type="Proteomes" id="UP000287651">
    <property type="component" value="Unassembled WGS sequence"/>
</dbReference>